<keyword evidence="3" id="KW-1185">Reference proteome</keyword>
<sequence length="140" mass="15356">MKHGQRCDVGQRGPDFDVATEESEGKGREERERERERRLGCTWSVKGRTRNTKTNDAAINAGKRRGKKQAQKHRGSKNSESTITHSPIGQAGIAARRTGASVAVAVRHQIERGKQSETGASGQDEKTLGVGREAKHNAER</sequence>
<dbReference type="AlphaFoldDB" id="A0A5C3DVY3"/>
<gene>
    <name evidence="2" type="ORF">UTRI_00848</name>
</gene>
<feature type="compositionally biased region" description="Basic and acidic residues" evidence="1">
    <location>
        <begin position="123"/>
        <end position="140"/>
    </location>
</feature>
<feature type="compositionally biased region" description="Basic and acidic residues" evidence="1">
    <location>
        <begin position="23"/>
        <end position="39"/>
    </location>
</feature>
<dbReference type="EMBL" id="OOIN01000002">
    <property type="protein sequence ID" value="SPO21371.1"/>
    <property type="molecule type" value="Genomic_DNA"/>
</dbReference>
<protein>
    <submittedName>
        <fullName evidence="2">Uncharacterized protein</fullName>
    </submittedName>
</protein>
<feature type="region of interest" description="Disordered" evidence="1">
    <location>
        <begin position="1"/>
        <end position="140"/>
    </location>
</feature>
<proteinExistence type="predicted"/>
<reference evidence="2 3" key="1">
    <citation type="submission" date="2018-03" db="EMBL/GenBank/DDBJ databases">
        <authorList>
            <person name="Guldener U."/>
        </authorList>
    </citation>
    <scope>NUCLEOTIDE SEQUENCE [LARGE SCALE GENOMIC DNA]</scope>
    <source>
        <strain evidence="2 3">NBRC100155</strain>
    </source>
</reference>
<accession>A0A5C3DVY3</accession>
<feature type="compositionally biased region" description="Basic residues" evidence="1">
    <location>
        <begin position="62"/>
        <end position="76"/>
    </location>
</feature>
<feature type="compositionally biased region" description="Polar residues" evidence="1">
    <location>
        <begin position="78"/>
        <end position="87"/>
    </location>
</feature>
<name>A0A5C3DVY3_9BASI</name>
<evidence type="ECO:0000256" key="1">
    <source>
        <dbReference type="SAM" id="MobiDB-lite"/>
    </source>
</evidence>
<evidence type="ECO:0000313" key="2">
    <source>
        <dbReference type="EMBL" id="SPO21371.1"/>
    </source>
</evidence>
<dbReference type="Proteomes" id="UP000324022">
    <property type="component" value="Unassembled WGS sequence"/>
</dbReference>
<evidence type="ECO:0000313" key="3">
    <source>
        <dbReference type="Proteomes" id="UP000324022"/>
    </source>
</evidence>
<organism evidence="2 3">
    <name type="scientific">Ustilago trichophora</name>
    <dbReference type="NCBI Taxonomy" id="86804"/>
    <lineage>
        <taxon>Eukaryota</taxon>
        <taxon>Fungi</taxon>
        <taxon>Dikarya</taxon>
        <taxon>Basidiomycota</taxon>
        <taxon>Ustilaginomycotina</taxon>
        <taxon>Ustilaginomycetes</taxon>
        <taxon>Ustilaginales</taxon>
        <taxon>Ustilaginaceae</taxon>
        <taxon>Ustilago</taxon>
    </lineage>
</organism>